<dbReference type="InterPro" id="IPR051348">
    <property type="entry name" value="U-box_ubiquitin_ligases"/>
</dbReference>
<feature type="region of interest" description="Disordered" evidence="9">
    <location>
        <begin position="177"/>
        <end position="221"/>
    </location>
</feature>
<dbReference type="AlphaFoldDB" id="A0AAV7E5K6"/>
<feature type="compositionally biased region" description="Basic and acidic residues" evidence="9">
    <location>
        <begin position="300"/>
        <end position="314"/>
    </location>
</feature>
<dbReference type="FunFam" id="1.10.510.10:FF:000498">
    <property type="entry name" value="U-box domain-containing protein 51"/>
    <property type="match status" value="1"/>
</dbReference>
<reference evidence="11 12" key="1">
    <citation type="submission" date="2021-07" db="EMBL/GenBank/DDBJ databases">
        <title>The Aristolochia fimbriata genome: insights into angiosperm evolution, floral development and chemical biosynthesis.</title>
        <authorList>
            <person name="Jiao Y."/>
        </authorList>
    </citation>
    <scope>NUCLEOTIDE SEQUENCE [LARGE SCALE GENOMIC DNA]</scope>
    <source>
        <strain evidence="11">IBCAS-2021</strain>
        <tissue evidence="11">Leaf</tissue>
    </source>
</reference>
<sequence>MWRGGTSRSSQLKKDAGGLIVVAVDSDKNSQHALKWAADHLIAKGQTFHILHVRKKVTTVATPTGQQLPIENVRDEDAAAYLTQQDIQTKELLLPFQCFCSRRGLPWKEVVLEDSDVPKAIIDYLVHQSVDKLVLGASNRNAFTRTFKQADVPTSVSKLAPDFCSIYVISKGKISSIRPAPSPNKRPSTNQTNQKYENSGNQYQSAKSWEPWLRGPRRGSGAVPKVYNGMVEERVNARMGEEGQAAGYNPNLIHQSSVSSCPSPTTRSGFDQPFNSIAKLAQRGGDGGGPRMVAPLMIGREEQRYDDDDRRSFESNKSGSNAYESSYARCTPPLPQSTYGKGYSPPVSQEFAYGNAYSSPVSQEFPNYGNGYSPPVSREFPYGNGYSSPPVSQEFPYGNGYSPPVSQEFPYGSGYSPPVSQEFPYGTGYPPQHNSQESYRNGSSRRLNALYPSEFPPQEAERERRFSRVSNEQLLGGNRDAVQATTESMQKLDMTTRTGRGNNPMARGNPTTIHDGITAGVRYRRYSVEEIQMATNNFSESLKIGEGGYGPVFKSTLDHTLVAIKILHSDVTQGMRQFQQEVEVLSSIRHPNMVLLMGACPDNGALVYEFMSNGSLEDRLFRRDNTPPLSWRHRFRIAAEIATGLLFLHQNKPEPLVHRDLKPGNILLDHNLVSKIADVGLARLIPPSVADCVTQYRMTAAAGTFCYIDPEYQMTGMLGIKSDVYALGIILLQLVSGKPPMGLAKNMEDAIEMDRFEAMLDPSVPDWPVQEALLFAKLSLQCAELRRKDRPDLGTVVLPELNRLKALAAEPSARTNQLQHANTWHRQDAPGGHFGGNSFASNGGDPGRVFSTPAKNAVINA</sequence>
<evidence type="ECO:0000256" key="7">
    <source>
        <dbReference type="ARBA" id="ARBA00022840"/>
    </source>
</evidence>
<keyword evidence="12" id="KW-1185">Reference proteome</keyword>
<dbReference type="Gene3D" id="1.10.510.10">
    <property type="entry name" value="Transferase(Phosphotransferase) domain 1"/>
    <property type="match status" value="1"/>
</dbReference>
<dbReference type="SUPFAM" id="SSF52402">
    <property type="entry name" value="Adenine nucleotide alpha hydrolases-like"/>
    <property type="match status" value="1"/>
</dbReference>
<dbReference type="EC" id="2.3.2.27" evidence="3"/>
<evidence type="ECO:0000256" key="9">
    <source>
        <dbReference type="SAM" id="MobiDB-lite"/>
    </source>
</evidence>
<gene>
    <name evidence="11" type="ORF">H6P81_015016</name>
</gene>
<evidence type="ECO:0000256" key="6">
    <source>
        <dbReference type="ARBA" id="ARBA00022786"/>
    </source>
</evidence>
<dbReference type="EMBL" id="JAINDJ010000006">
    <property type="protein sequence ID" value="KAG9443676.1"/>
    <property type="molecule type" value="Genomic_DNA"/>
</dbReference>
<accession>A0AAV7E5K6</accession>
<evidence type="ECO:0000313" key="11">
    <source>
        <dbReference type="EMBL" id="KAG9443676.1"/>
    </source>
</evidence>
<organism evidence="11 12">
    <name type="scientific">Aristolochia fimbriata</name>
    <name type="common">White veined hardy Dutchman's pipe vine</name>
    <dbReference type="NCBI Taxonomy" id="158543"/>
    <lineage>
        <taxon>Eukaryota</taxon>
        <taxon>Viridiplantae</taxon>
        <taxon>Streptophyta</taxon>
        <taxon>Embryophyta</taxon>
        <taxon>Tracheophyta</taxon>
        <taxon>Spermatophyta</taxon>
        <taxon>Magnoliopsida</taxon>
        <taxon>Magnoliidae</taxon>
        <taxon>Piperales</taxon>
        <taxon>Aristolochiaceae</taxon>
        <taxon>Aristolochia</taxon>
    </lineage>
</organism>
<dbReference type="Pfam" id="PF00582">
    <property type="entry name" value="Usp"/>
    <property type="match status" value="1"/>
</dbReference>
<evidence type="ECO:0000256" key="2">
    <source>
        <dbReference type="ARBA" id="ARBA00004906"/>
    </source>
</evidence>
<dbReference type="Pfam" id="PF00069">
    <property type="entry name" value="Pkinase"/>
    <property type="match status" value="1"/>
</dbReference>
<proteinExistence type="predicted"/>
<evidence type="ECO:0000256" key="3">
    <source>
        <dbReference type="ARBA" id="ARBA00012483"/>
    </source>
</evidence>
<dbReference type="GO" id="GO:0061630">
    <property type="term" value="F:ubiquitin protein ligase activity"/>
    <property type="evidence" value="ECO:0007669"/>
    <property type="project" value="UniProtKB-EC"/>
</dbReference>
<feature type="region of interest" description="Disordered" evidence="9">
    <location>
        <begin position="300"/>
        <end position="329"/>
    </location>
</feature>
<dbReference type="PANTHER" id="PTHR45647">
    <property type="entry name" value="OS02G0152300 PROTEIN"/>
    <property type="match status" value="1"/>
</dbReference>
<dbReference type="GO" id="GO:0004672">
    <property type="term" value="F:protein kinase activity"/>
    <property type="evidence" value="ECO:0007669"/>
    <property type="project" value="InterPro"/>
</dbReference>
<evidence type="ECO:0000256" key="5">
    <source>
        <dbReference type="ARBA" id="ARBA00022741"/>
    </source>
</evidence>
<dbReference type="PROSITE" id="PS00108">
    <property type="entry name" value="PROTEIN_KINASE_ST"/>
    <property type="match status" value="1"/>
</dbReference>
<keyword evidence="4" id="KW-0808">Transferase</keyword>
<feature type="region of interest" description="Disordered" evidence="9">
    <location>
        <begin position="381"/>
        <end position="443"/>
    </location>
</feature>
<feature type="region of interest" description="Disordered" evidence="9">
    <location>
        <begin position="495"/>
        <end position="514"/>
    </location>
</feature>
<feature type="compositionally biased region" description="Polar residues" evidence="9">
    <location>
        <begin position="315"/>
        <end position="324"/>
    </location>
</feature>
<dbReference type="PANTHER" id="PTHR45647:SF139">
    <property type="entry name" value="OS02G0152300 PROTEIN"/>
    <property type="match status" value="1"/>
</dbReference>
<dbReference type="FunFam" id="3.30.200.20:FF:000162">
    <property type="entry name" value="Adenine nucleotide alpha hydrolase-like domain kinase"/>
    <property type="match status" value="1"/>
</dbReference>
<dbReference type="Proteomes" id="UP000825729">
    <property type="component" value="Unassembled WGS sequence"/>
</dbReference>
<name>A0AAV7E5K6_ARIFI</name>
<evidence type="ECO:0000259" key="10">
    <source>
        <dbReference type="PROSITE" id="PS50011"/>
    </source>
</evidence>
<dbReference type="CDD" id="cd01989">
    <property type="entry name" value="USP_STK_Ubox_N"/>
    <property type="match status" value="1"/>
</dbReference>
<keyword evidence="5" id="KW-0547">Nucleotide-binding</keyword>
<comment type="pathway">
    <text evidence="2">Protein modification; protein ubiquitination.</text>
</comment>
<evidence type="ECO:0000256" key="4">
    <source>
        <dbReference type="ARBA" id="ARBA00022679"/>
    </source>
</evidence>
<keyword evidence="6" id="KW-0833">Ubl conjugation pathway</keyword>
<feature type="region of interest" description="Disordered" evidence="9">
    <location>
        <begin position="832"/>
        <end position="851"/>
    </location>
</feature>
<dbReference type="GO" id="GO:0005524">
    <property type="term" value="F:ATP binding"/>
    <property type="evidence" value="ECO:0007669"/>
    <property type="project" value="UniProtKB-KW"/>
</dbReference>
<evidence type="ECO:0000256" key="8">
    <source>
        <dbReference type="ARBA" id="ARBA00023054"/>
    </source>
</evidence>
<dbReference type="SUPFAM" id="SSF56112">
    <property type="entry name" value="Protein kinase-like (PK-like)"/>
    <property type="match status" value="1"/>
</dbReference>
<feature type="domain" description="Protein kinase" evidence="10">
    <location>
        <begin position="538"/>
        <end position="801"/>
    </location>
</feature>
<dbReference type="SMART" id="SM00220">
    <property type="entry name" value="S_TKc"/>
    <property type="match status" value="1"/>
</dbReference>
<keyword evidence="7" id="KW-0067">ATP-binding</keyword>
<dbReference type="InterPro" id="IPR008271">
    <property type="entry name" value="Ser/Thr_kinase_AS"/>
</dbReference>
<evidence type="ECO:0000313" key="12">
    <source>
        <dbReference type="Proteomes" id="UP000825729"/>
    </source>
</evidence>
<dbReference type="Gene3D" id="3.30.200.20">
    <property type="entry name" value="Phosphorylase Kinase, domain 1"/>
    <property type="match status" value="1"/>
</dbReference>
<dbReference type="InterPro" id="IPR014729">
    <property type="entry name" value="Rossmann-like_a/b/a_fold"/>
</dbReference>
<dbReference type="InterPro" id="IPR011009">
    <property type="entry name" value="Kinase-like_dom_sf"/>
</dbReference>
<feature type="compositionally biased region" description="Polar residues" evidence="9">
    <location>
        <begin position="432"/>
        <end position="443"/>
    </location>
</feature>
<evidence type="ECO:0000256" key="1">
    <source>
        <dbReference type="ARBA" id="ARBA00000900"/>
    </source>
</evidence>
<feature type="compositionally biased region" description="Polar residues" evidence="9">
    <location>
        <begin position="185"/>
        <end position="207"/>
    </location>
</feature>
<dbReference type="PROSITE" id="PS50011">
    <property type="entry name" value="PROTEIN_KINASE_DOM"/>
    <property type="match status" value="1"/>
</dbReference>
<dbReference type="InterPro" id="IPR006016">
    <property type="entry name" value="UspA"/>
</dbReference>
<dbReference type="Gene3D" id="3.40.50.620">
    <property type="entry name" value="HUPs"/>
    <property type="match status" value="1"/>
</dbReference>
<keyword evidence="8" id="KW-0175">Coiled coil</keyword>
<comment type="caution">
    <text evidence="11">The sequence shown here is derived from an EMBL/GenBank/DDBJ whole genome shotgun (WGS) entry which is preliminary data.</text>
</comment>
<protein>
    <recommendedName>
        <fullName evidence="3">RING-type E3 ubiquitin transferase</fullName>
        <ecNumber evidence="3">2.3.2.27</ecNumber>
    </recommendedName>
</protein>
<dbReference type="InterPro" id="IPR000719">
    <property type="entry name" value="Prot_kinase_dom"/>
</dbReference>
<comment type="catalytic activity">
    <reaction evidence="1">
        <text>S-ubiquitinyl-[E2 ubiquitin-conjugating enzyme]-L-cysteine + [acceptor protein]-L-lysine = [E2 ubiquitin-conjugating enzyme]-L-cysteine + N(6)-ubiquitinyl-[acceptor protein]-L-lysine.</text>
        <dbReference type="EC" id="2.3.2.27"/>
    </reaction>
</comment>